<evidence type="ECO:0000313" key="3">
    <source>
        <dbReference type="EMBL" id="RAL44414.1"/>
    </source>
</evidence>
<evidence type="ECO:0000259" key="1">
    <source>
        <dbReference type="Pfam" id="PF13456"/>
    </source>
</evidence>
<dbReference type="Pfam" id="PF13456">
    <property type="entry name" value="RVT_3"/>
    <property type="match status" value="1"/>
</dbReference>
<dbReference type="InterPro" id="IPR052929">
    <property type="entry name" value="RNase_H-like_EbsB-rel"/>
</dbReference>
<gene>
    <name evidence="3" type="ORF">DM860_011691</name>
</gene>
<dbReference type="GO" id="GO:0004523">
    <property type="term" value="F:RNA-DNA hybrid ribonuclease activity"/>
    <property type="evidence" value="ECO:0007669"/>
    <property type="project" value="InterPro"/>
</dbReference>
<evidence type="ECO:0008006" key="5">
    <source>
        <dbReference type="Google" id="ProtNLM"/>
    </source>
</evidence>
<proteinExistence type="predicted"/>
<evidence type="ECO:0000313" key="4">
    <source>
        <dbReference type="Proteomes" id="UP000249390"/>
    </source>
</evidence>
<dbReference type="CDD" id="cd06222">
    <property type="entry name" value="RNase_H_like"/>
    <property type="match status" value="1"/>
</dbReference>
<dbReference type="EMBL" id="NQVE01000143">
    <property type="protein sequence ID" value="RAL44414.1"/>
    <property type="molecule type" value="Genomic_DNA"/>
</dbReference>
<dbReference type="AlphaFoldDB" id="A0A328DFW3"/>
<sequence length="455" mass="50912">MEASNRSWSCCASADRSLRRLPPSPATTIAAAKPLLYSLCEFPPPHMCRFSSVYRKEELNSSRWSIYFGERWRRAVEGIGRRCSREEEEVFVPFFSLCRAHPVRQWPYNDEIRAANRRRVTKVGARWLWQGSSGSGHVPESTIMCLRGTQSEDTETGMFAKRKRGDDWYWPLEASGCYSVKSAYRKLAGEATNATGFTHWCMPWKLKAPPPKVNVCMWRALRDILPLCEILTKKGVELDNICPTCGAEGESLEHVFMACPMAVAGSPIALFVAGNWAIWKARNVALWEKKVVRPLVVAEWATAALLTTAADPPLALSSHQVAAWGGFKCMVDAALHVRSHSVGVAAVLLREDGSFGGAFSRIVRCPFEARVGEAFAIKEALSWLKERGVTEVALFSDCLLLIQALNRRQVDDRSYLGIIESECRLLASSVSQGQNWKVNQNYTFLIFPKVKTGRV</sequence>
<dbReference type="InterPro" id="IPR026960">
    <property type="entry name" value="RVT-Znf"/>
</dbReference>
<reference evidence="3 4" key="1">
    <citation type="submission" date="2018-06" db="EMBL/GenBank/DDBJ databases">
        <title>The Genome of Cuscuta australis (Dodder) Provides Insight into the Evolution of Plant Parasitism.</title>
        <authorList>
            <person name="Liu H."/>
        </authorList>
    </citation>
    <scope>NUCLEOTIDE SEQUENCE [LARGE SCALE GENOMIC DNA]</scope>
    <source>
        <strain evidence="4">cv. Yunnan</strain>
        <tissue evidence="3">Vines</tissue>
    </source>
</reference>
<dbReference type="Proteomes" id="UP000249390">
    <property type="component" value="Unassembled WGS sequence"/>
</dbReference>
<keyword evidence="4" id="KW-1185">Reference proteome</keyword>
<dbReference type="Gene3D" id="3.30.420.10">
    <property type="entry name" value="Ribonuclease H-like superfamily/Ribonuclease H"/>
    <property type="match status" value="1"/>
</dbReference>
<evidence type="ECO:0000259" key="2">
    <source>
        <dbReference type="Pfam" id="PF13966"/>
    </source>
</evidence>
<dbReference type="PANTHER" id="PTHR47074">
    <property type="entry name" value="BNAC02G40300D PROTEIN"/>
    <property type="match status" value="1"/>
</dbReference>
<dbReference type="InterPro" id="IPR002156">
    <property type="entry name" value="RNaseH_domain"/>
</dbReference>
<protein>
    <recommendedName>
        <fullName evidence="5">Reverse transcriptase zinc-binding domain-containing protein</fullName>
    </recommendedName>
</protein>
<feature type="domain" description="RNase H type-1" evidence="1">
    <location>
        <begin position="331"/>
        <end position="429"/>
    </location>
</feature>
<accession>A0A328DFW3</accession>
<dbReference type="Pfam" id="PF13966">
    <property type="entry name" value="zf-RVT"/>
    <property type="match status" value="1"/>
</dbReference>
<dbReference type="PANTHER" id="PTHR47074:SF11">
    <property type="entry name" value="REVERSE TRANSCRIPTASE-LIKE PROTEIN"/>
    <property type="match status" value="1"/>
</dbReference>
<feature type="domain" description="Reverse transcriptase zinc-binding" evidence="2">
    <location>
        <begin position="178"/>
        <end position="263"/>
    </location>
</feature>
<organism evidence="3 4">
    <name type="scientific">Cuscuta australis</name>
    <dbReference type="NCBI Taxonomy" id="267555"/>
    <lineage>
        <taxon>Eukaryota</taxon>
        <taxon>Viridiplantae</taxon>
        <taxon>Streptophyta</taxon>
        <taxon>Embryophyta</taxon>
        <taxon>Tracheophyta</taxon>
        <taxon>Spermatophyta</taxon>
        <taxon>Magnoliopsida</taxon>
        <taxon>eudicotyledons</taxon>
        <taxon>Gunneridae</taxon>
        <taxon>Pentapetalae</taxon>
        <taxon>asterids</taxon>
        <taxon>lamiids</taxon>
        <taxon>Solanales</taxon>
        <taxon>Convolvulaceae</taxon>
        <taxon>Cuscuteae</taxon>
        <taxon>Cuscuta</taxon>
        <taxon>Cuscuta subgen. Grammica</taxon>
        <taxon>Cuscuta sect. Cleistogrammica</taxon>
    </lineage>
</organism>
<dbReference type="InterPro" id="IPR036397">
    <property type="entry name" value="RNaseH_sf"/>
</dbReference>
<dbReference type="InterPro" id="IPR044730">
    <property type="entry name" value="RNase_H-like_dom_plant"/>
</dbReference>
<comment type="caution">
    <text evidence="3">The sequence shown here is derived from an EMBL/GenBank/DDBJ whole genome shotgun (WGS) entry which is preliminary data.</text>
</comment>
<name>A0A328DFW3_9ASTE</name>
<dbReference type="GO" id="GO:0003676">
    <property type="term" value="F:nucleic acid binding"/>
    <property type="evidence" value="ECO:0007669"/>
    <property type="project" value="InterPro"/>
</dbReference>